<comment type="similarity">
    <text evidence="1">Belongs to the class-III pyridoxal-phosphate-dependent aminotransferase family.</text>
</comment>
<proteinExistence type="inferred from homology"/>
<evidence type="ECO:0000313" key="3">
    <source>
        <dbReference type="EMBL" id="KAF1999817.1"/>
    </source>
</evidence>
<protein>
    <submittedName>
        <fullName evidence="3">PLP-dependent transferase</fullName>
    </submittedName>
</protein>
<dbReference type="InterPro" id="IPR015422">
    <property type="entry name" value="PyrdxlP-dep_Trfase_small"/>
</dbReference>
<dbReference type="Gene3D" id="3.90.1150.10">
    <property type="entry name" value="Aspartate Aminotransferase, domain 1"/>
    <property type="match status" value="1"/>
</dbReference>
<dbReference type="GO" id="GO:0005829">
    <property type="term" value="C:cytosol"/>
    <property type="evidence" value="ECO:0007669"/>
    <property type="project" value="TreeGrafter"/>
</dbReference>
<dbReference type="GO" id="GO:0008483">
    <property type="term" value="F:transaminase activity"/>
    <property type="evidence" value="ECO:0007669"/>
    <property type="project" value="InterPro"/>
</dbReference>
<dbReference type="EMBL" id="ML977593">
    <property type="protein sequence ID" value="KAF1999817.1"/>
    <property type="molecule type" value="Genomic_DNA"/>
</dbReference>
<dbReference type="Proteomes" id="UP000799779">
    <property type="component" value="Unassembled WGS sequence"/>
</dbReference>
<dbReference type="InterPro" id="IPR015421">
    <property type="entry name" value="PyrdxlP-dep_Trfase_major"/>
</dbReference>
<name>A0A6A5WED8_9PLEO</name>
<dbReference type="Pfam" id="PF00202">
    <property type="entry name" value="Aminotran_3"/>
    <property type="match status" value="1"/>
</dbReference>
<dbReference type="GO" id="GO:0030170">
    <property type="term" value="F:pyridoxal phosphate binding"/>
    <property type="evidence" value="ECO:0007669"/>
    <property type="project" value="InterPro"/>
</dbReference>
<keyword evidence="3" id="KW-0808">Transferase</keyword>
<reference evidence="3" key="1">
    <citation type="journal article" date="2020" name="Stud. Mycol.">
        <title>101 Dothideomycetes genomes: a test case for predicting lifestyles and emergence of pathogens.</title>
        <authorList>
            <person name="Haridas S."/>
            <person name="Albert R."/>
            <person name="Binder M."/>
            <person name="Bloem J."/>
            <person name="Labutti K."/>
            <person name="Salamov A."/>
            <person name="Andreopoulos B."/>
            <person name="Baker S."/>
            <person name="Barry K."/>
            <person name="Bills G."/>
            <person name="Bluhm B."/>
            <person name="Cannon C."/>
            <person name="Castanera R."/>
            <person name="Culley D."/>
            <person name="Daum C."/>
            <person name="Ezra D."/>
            <person name="Gonzalez J."/>
            <person name="Henrissat B."/>
            <person name="Kuo A."/>
            <person name="Liang C."/>
            <person name="Lipzen A."/>
            <person name="Lutzoni F."/>
            <person name="Magnuson J."/>
            <person name="Mondo S."/>
            <person name="Nolan M."/>
            <person name="Ohm R."/>
            <person name="Pangilinan J."/>
            <person name="Park H.-J."/>
            <person name="Ramirez L."/>
            <person name="Alfaro M."/>
            <person name="Sun H."/>
            <person name="Tritt A."/>
            <person name="Yoshinaga Y."/>
            <person name="Zwiers L.-H."/>
            <person name="Turgeon B."/>
            <person name="Goodwin S."/>
            <person name="Spatafora J."/>
            <person name="Crous P."/>
            <person name="Grigoriev I."/>
        </authorList>
    </citation>
    <scope>NUCLEOTIDE SEQUENCE</scope>
    <source>
        <strain evidence="3">CBS 123094</strain>
    </source>
</reference>
<gene>
    <name evidence="3" type="ORF">P154DRAFT_576734</name>
</gene>
<evidence type="ECO:0000313" key="4">
    <source>
        <dbReference type="Proteomes" id="UP000799779"/>
    </source>
</evidence>
<accession>A0A6A5WED8</accession>
<evidence type="ECO:0000256" key="2">
    <source>
        <dbReference type="ARBA" id="ARBA00022898"/>
    </source>
</evidence>
<evidence type="ECO:0000256" key="1">
    <source>
        <dbReference type="ARBA" id="ARBA00008954"/>
    </source>
</evidence>
<dbReference type="SUPFAM" id="SSF53383">
    <property type="entry name" value="PLP-dependent transferases"/>
    <property type="match status" value="1"/>
</dbReference>
<dbReference type="InterPro" id="IPR005814">
    <property type="entry name" value="Aminotrans_3"/>
</dbReference>
<sequence>MEIMMMIAPFAYDRRCSKKNLLSFPGGRIGQRSTMGRSPNFVIYKSLTCRSSSSMLTLTWSIENISGTDGSMANLPYQRYTPIYIHLPNFFQFISSAVFPSLDLLCSIDLPTTPGSSILHRSLRRPYPTVRTGQGIHLIAQDGRRILDGTSGVVVSSLGDSNQEVIEASCEQAQSLAFAHTSFFTSNPSENLADFLLDQCNYGQRANTFRKVLWLTSGSESVEPKLKIGRQYHVYNGQPYVGRQFAYHGNTLRALVAGNNDGTRAPFAPILGQTLHLVSRCFYEKDDAPADFSEIQ</sequence>
<dbReference type="PANTHER" id="PTHR43094">
    <property type="entry name" value="AMINOTRANSFERASE"/>
    <property type="match status" value="1"/>
</dbReference>
<dbReference type="OrthoDB" id="5419315at2759"/>
<keyword evidence="4" id="KW-1185">Reference proteome</keyword>
<dbReference type="InterPro" id="IPR015424">
    <property type="entry name" value="PyrdxlP-dep_Trfase"/>
</dbReference>
<dbReference type="PANTHER" id="PTHR43094:SF1">
    <property type="entry name" value="AMINOTRANSFERASE CLASS-III"/>
    <property type="match status" value="1"/>
</dbReference>
<dbReference type="AlphaFoldDB" id="A0A6A5WED8"/>
<organism evidence="3 4">
    <name type="scientific">Amniculicola lignicola CBS 123094</name>
    <dbReference type="NCBI Taxonomy" id="1392246"/>
    <lineage>
        <taxon>Eukaryota</taxon>
        <taxon>Fungi</taxon>
        <taxon>Dikarya</taxon>
        <taxon>Ascomycota</taxon>
        <taxon>Pezizomycotina</taxon>
        <taxon>Dothideomycetes</taxon>
        <taxon>Pleosporomycetidae</taxon>
        <taxon>Pleosporales</taxon>
        <taxon>Amniculicolaceae</taxon>
        <taxon>Amniculicola</taxon>
    </lineage>
</organism>
<keyword evidence="2" id="KW-0663">Pyridoxal phosphate</keyword>
<dbReference type="Gene3D" id="3.40.640.10">
    <property type="entry name" value="Type I PLP-dependent aspartate aminotransferase-like (Major domain)"/>
    <property type="match status" value="1"/>
</dbReference>